<dbReference type="SUPFAM" id="SSF56300">
    <property type="entry name" value="Metallo-dependent phosphatases"/>
    <property type="match status" value="1"/>
</dbReference>
<dbReference type="Pfam" id="PF12850">
    <property type="entry name" value="Metallophos_2"/>
    <property type="match status" value="1"/>
</dbReference>
<dbReference type="InterPro" id="IPR011152">
    <property type="entry name" value="Pesterase_MJ0912"/>
</dbReference>
<comment type="caution">
    <text evidence="3">The sequence shown here is derived from an EMBL/GenBank/DDBJ whole genome shotgun (WGS) entry which is preliminary data.</text>
</comment>
<dbReference type="PIRSF" id="PIRSF000883">
    <property type="entry name" value="Pesterase_MJ0912"/>
    <property type="match status" value="1"/>
</dbReference>
<dbReference type="InterPro" id="IPR024654">
    <property type="entry name" value="Calcineurin-like_PHP_lpxH"/>
</dbReference>
<dbReference type="InterPro" id="IPR029052">
    <property type="entry name" value="Metallo-depent_PP-like"/>
</dbReference>
<protein>
    <submittedName>
        <fullName evidence="3">Metallophosphoesterase</fullName>
    </submittedName>
</protein>
<dbReference type="PANTHER" id="PTHR42850">
    <property type="entry name" value="METALLOPHOSPHOESTERASE"/>
    <property type="match status" value="1"/>
</dbReference>
<proteinExistence type="inferred from homology"/>
<organism evidence="3">
    <name type="scientific">Thermorudis peleae</name>
    <dbReference type="NCBI Taxonomy" id="1382356"/>
    <lineage>
        <taxon>Bacteria</taxon>
        <taxon>Pseudomonadati</taxon>
        <taxon>Thermomicrobiota</taxon>
        <taxon>Thermomicrobia</taxon>
        <taxon>Thermomicrobia incertae sedis</taxon>
        <taxon>Thermorudis</taxon>
    </lineage>
</organism>
<name>A0A831TD42_9BACT</name>
<sequence>MRVAVISDTHGNLEALDAVLSELDATGPYDAVVMGGDFAFGGPRPAECIDRIRERGFPAVRGNTDEFIVELATGGRVPAKVAHESQRHTASEPMLQRYRWAVERLSAEQIEYLASLPLARVIPAPAGRALTVVHATPWNAHDTVPEGAPEKLARRMLDQAGGQALAYGHIHVQYQRWIDGRLLATVGSVGLPFDGDQRAAYTVFTLGEDGWSVEFRRVAYNVERAVEEVLDSGIPGAEFQASILRTARPPSA</sequence>
<evidence type="ECO:0000256" key="1">
    <source>
        <dbReference type="ARBA" id="ARBA00008950"/>
    </source>
</evidence>
<dbReference type="PANTHER" id="PTHR42850:SF2">
    <property type="entry name" value="BLL5683 PROTEIN"/>
    <property type="match status" value="1"/>
</dbReference>
<dbReference type="GO" id="GO:0005737">
    <property type="term" value="C:cytoplasm"/>
    <property type="evidence" value="ECO:0007669"/>
    <property type="project" value="TreeGrafter"/>
</dbReference>
<dbReference type="GO" id="GO:0016791">
    <property type="term" value="F:phosphatase activity"/>
    <property type="evidence" value="ECO:0007669"/>
    <property type="project" value="TreeGrafter"/>
</dbReference>
<evidence type="ECO:0000259" key="2">
    <source>
        <dbReference type="Pfam" id="PF12850"/>
    </source>
</evidence>
<gene>
    <name evidence="3" type="ORF">ENP34_09225</name>
</gene>
<reference evidence="3" key="1">
    <citation type="journal article" date="2020" name="mSystems">
        <title>Genome- and Community-Level Interaction Insights into Carbon Utilization and Element Cycling Functions of Hydrothermarchaeota in Hydrothermal Sediment.</title>
        <authorList>
            <person name="Zhou Z."/>
            <person name="Liu Y."/>
            <person name="Xu W."/>
            <person name="Pan J."/>
            <person name="Luo Z.H."/>
            <person name="Li M."/>
        </authorList>
    </citation>
    <scope>NUCLEOTIDE SEQUENCE [LARGE SCALE GENOMIC DNA]</scope>
    <source>
        <strain evidence="3">SpSt-210</strain>
    </source>
</reference>
<comment type="similarity">
    <text evidence="1">Belongs to the metallophosphoesterase superfamily. YfcE family.</text>
</comment>
<evidence type="ECO:0000313" key="3">
    <source>
        <dbReference type="EMBL" id="HEG91607.1"/>
    </source>
</evidence>
<dbReference type="EMBL" id="DSIY01000216">
    <property type="protein sequence ID" value="HEG91607.1"/>
    <property type="molecule type" value="Genomic_DNA"/>
</dbReference>
<feature type="domain" description="Calcineurin-like phosphoesterase" evidence="2">
    <location>
        <begin position="1"/>
        <end position="206"/>
    </location>
</feature>
<dbReference type="Gene3D" id="3.60.21.10">
    <property type="match status" value="1"/>
</dbReference>
<accession>A0A831TD42</accession>
<dbReference type="InterPro" id="IPR050126">
    <property type="entry name" value="Ap4A_hydrolase"/>
</dbReference>
<dbReference type="AlphaFoldDB" id="A0A831TD42"/>